<dbReference type="InterPro" id="IPR029063">
    <property type="entry name" value="SAM-dependent_MTases_sf"/>
</dbReference>
<evidence type="ECO:0000313" key="2">
    <source>
        <dbReference type="EMBL" id="RXZ47499.1"/>
    </source>
</evidence>
<dbReference type="Gene3D" id="3.40.50.150">
    <property type="entry name" value="Vaccinia Virus protein VP39"/>
    <property type="match status" value="1"/>
</dbReference>
<organism evidence="2 3">
    <name type="scientific">Agromyces fucosus</name>
    <dbReference type="NCBI Taxonomy" id="41985"/>
    <lineage>
        <taxon>Bacteria</taxon>
        <taxon>Bacillati</taxon>
        <taxon>Actinomycetota</taxon>
        <taxon>Actinomycetes</taxon>
        <taxon>Micrococcales</taxon>
        <taxon>Microbacteriaceae</taxon>
        <taxon>Agromyces</taxon>
    </lineage>
</organism>
<keyword evidence="3" id="KW-1185">Reference proteome</keyword>
<dbReference type="AlphaFoldDB" id="A0A4Q2JLL9"/>
<dbReference type="EMBL" id="SDPO01000003">
    <property type="protein sequence ID" value="RXZ47499.1"/>
    <property type="molecule type" value="Genomic_DNA"/>
</dbReference>
<keyword evidence="2" id="KW-0808">Transferase</keyword>
<dbReference type="GO" id="GO:0032259">
    <property type="term" value="P:methylation"/>
    <property type="evidence" value="ECO:0007669"/>
    <property type="project" value="UniProtKB-KW"/>
</dbReference>
<evidence type="ECO:0000259" key="1">
    <source>
        <dbReference type="Pfam" id="PF13649"/>
    </source>
</evidence>
<sequence>MVTESARSARPARCRIRGRAAAIRPNDADQGHNGRMGDTLGEPDLAGGFAAAAAASIELDDALWNPISTAAVARAHPRFDELVLDACCGDGASALPTAELVGPAGVVDAVEFAEPLVEAARERAGERMPQLRLHVADVTTWEPTGYDLVQCVLGVFHFPDLDAGTRHLIERARPGGRVAITVWARGAFDPLPELLADALPDGGASLDAAVPRAAGLESIDTAGSLAQWLTGLGLTGVRAHAVQRHLELTPELSWTLVEGTALRFLLGGLGAPAVAKVRKRFLAAVESRGVASVDVTTLIAIGQRPA</sequence>
<protein>
    <submittedName>
        <fullName evidence="2">Class I SAM-dependent methyltransferase</fullName>
    </submittedName>
</protein>
<gene>
    <name evidence="2" type="ORF">ESP57_13185</name>
</gene>
<comment type="caution">
    <text evidence="2">The sequence shown here is derived from an EMBL/GenBank/DDBJ whole genome shotgun (WGS) entry which is preliminary data.</text>
</comment>
<keyword evidence="2" id="KW-0489">Methyltransferase</keyword>
<dbReference type="GO" id="GO:0008168">
    <property type="term" value="F:methyltransferase activity"/>
    <property type="evidence" value="ECO:0007669"/>
    <property type="project" value="UniProtKB-KW"/>
</dbReference>
<dbReference type="CDD" id="cd02440">
    <property type="entry name" value="AdoMet_MTases"/>
    <property type="match status" value="1"/>
</dbReference>
<dbReference type="Proteomes" id="UP000292935">
    <property type="component" value="Unassembled WGS sequence"/>
</dbReference>
<dbReference type="InterPro" id="IPR041698">
    <property type="entry name" value="Methyltransf_25"/>
</dbReference>
<dbReference type="OrthoDB" id="9795634at2"/>
<feature type="domain" description="Methyltransferase" evidence="1">
    <location>
        <begin position="83"/>
        <end position="176"/>
    </location>
</feature>
<reference evidence="2 3" key="1">
    <citation type="submission" date="2019-01" db="EMBL/GenBank/DDBJ databases">
        <authorList>
            <person name="Li J."/>
        </authorList>
    </citation>
    <scope>NUCLEOTIDE SEQUENCE [LARGE SCALE GENOMIC DNA]</scope>
    <source>
        <strain evidence="2 3">CCUG 35506</strain>
    </source>
</reference>
<accession>A0A4Q2JLL9</accession>
<evidence type="ECO:0000313" key="3">
    <source>
        <dbReference type="Proteomes" id="UP000292935"/>
    </source>
</evidence>
<proteinExistence type="predicted"/>
<dbReference type="Pfam" id="PF13649">
    <property type="entry name" value="Methyltransf_25"/>
    <property type="match status" value="1"/>
</dbReference>
<dbReference type="SUPFAM" id="SSF53335">
    <property type="entry name" value="S-adenosyl-L-methionine-dependent methyltransferases"/>
    <property type="match status" value="1"/>
</dbReference>
<name>A0A4Q2JLL9_9MICO</name>